<dbReference type="EMBL" id="MU276003">
    <property type="protein sequence ID" value="KAI0043827.1"/>
    <property type="molecule type" value="Genomic_DNA"/>
</dbReference>
<dbReference type="Proteomes" id="UP000814033">
    <property type="component" value="Unassembled WGS sequence"/>
</dbReference>
<accession>A0ACB8RIU1</accession>
<protein>
    <submittedName>
        <fullName evidence="1">Uncharacterized protein</fullName>
    </submittedName>
</protein>
<organism evidence="1 2">
    <name type="scientific">Auriscalpium vulgare</name>
    <dbReference type="NCBI Taxonomy" id="40419"/>
    <lineage>
        <taxon>Eukaryota</taxon>
        <taxon>Fungi</taxon>
        <taxon>Dikarya</taxon>
        <taxon>Basidiomycota</taxon>
        <taxon>Agaricomycotina</taxon>
        <taxon>Agaricomycetes</taxon>
        <taxon>Russulales</taxon>
        <taxon>Auriscalpiaceae</taxon>
        <taxon>Auriscalpium</taxon>
    </lineage>
</organism>
<gene>
    <name evidence="1" type="ORF">FA95DRAFT_1497982</name>
</gene>
<evidence type="ECO:0000313" key="1">
    <source>
        <dbReference type="EMBL" id="KAI0043827.1"/>
    </source>
</evidence>
<reference evidence="1" key="1">
    <citation type="submission" date="2021-02" db="EMBL/GenBank/DDBJ databases">
        <authorList>
            <consortium name="DOE Joint Genome Institute"/>
            <person name="Ahrendt S."/>
            <person name="Looney B.P."/>
            <person name="Miyauchi S."/>
            <person name="Morin E."/>
            <person name="Drula E."/>
            <person name="Courty P.E."/>
            <person name="Chicoki N."/>
            <person name="Fauchery L."/>
            <person name="Kohler A."/>
            <person name="Kuo A."/>
            <person name="Labutti K."/>
            <person name="Pangilinan J."/>
            <person name="Lipzen A."/>
            <person name="Riley R."/>
            <person name="Andreopoulos W."/>
            <person name="He G."/>
            <person name="Johnson J."/>
            <person name="Barry K.W."/>
            <person name="Grigoriev I.V."/>
            <person name="Nagy L."/>
            <person name="Hibbett D."/>
            <person name="Henrissat B."/>
            <person name="Matheny P.B."/>
            <person name="Labbe J."/>
            <person name="Martin F."/>
        </authorList>
    </citation>
    <scope>NUCLEOTIDE SEQUENCE</scope>
    <source>
        <strain evidence="1">FP105234-sp</strain>
    </source>
</reference>
<sequence length="117" mass="13650">MRMHYYLKSWGLNIAKHNAFIHKTIQQVIRYTYAILRSKSTNKVATTHQAQCNVQKPAVLWLGSKAFHTVLSHKPTAYKSLLKSLAFELSLGRNRRYKKEFGQLVKQSMSMLTDLYF</sequence>
<proteinExistence type="predicted"/>
<keyword evidence="2" id="KW-1185">Reference proteome</keyword>
<name>A0ACB8RIU1_9AGAM</name>
<reference evidence="1" key="2">
    <citation type="journal article" date="2022" name="New Phytol.">
        <title>Evolutionary transition to the ectomycorrhizal habit in the genomes of a hyperdiverse lineage of mushroom-forming fungi.</title>
        <authorList>
            <person name="Looney B."/>
            <person name="Miyauchi S."/>
            <person name="Morin E."/>
            <person name="Drula E."/>
            <person name="Courty P.E."/>
            <person name="Kohler A."/>
            <person name="Kuo A."/>
            <person name="LaButti K."/>
            <person name="Pangilinan J."/>
            <person name="Lipzen A."/>
            <person name="Riley R."/>
            <person name="Andreopoulos W."/>
            <person name="He G."/>
            <person name="Johnson J."/>
            <person name="Nolan M."/>
            <person name="Tritt A."/>
            <person name="Barry K.W."/>
            <person name="Grigoriev I.V."/>
            <person name="Nagy L.G."/>
            <person name="Hibbett D."/>
            <person name="Henrissat B."/>
            <person name="Matheny P.B."/>
            <person name="Labbe J."/>
            <person name="Martin F.M."/>
        </authorList>
    </citation>
    <scope>NUCLEOTIDE SEQUENCE</scope>
    <source>
        <strain evidence="1">FP105234-sp</strain>
    </source>
</reference>
<evidence type="ECO:0000313" key="2">
    <source>
        <dbReference type="Proteomes" id="UP000814033"/>
    </source>
</evidence>
<comment type="caution">
    <text evidence="1">The sequence shown here is derived from an EMBL/GenBank/DDBJ whole genome shotgun (WGS) entry which is preliminary data.</text>
</comment>